<dbReference type="EMBL" id="QNUK01000095">
    <property type="protein sequence ID" value="KAF5902181.1"/>
    <property type="molecule type" value="Genomic_DNA"/>
</dbReference>
<protein>
    <submittedName>
        <fullName evidence="1">Clathrin heavy chain linker domain-containing protein 1 isoform X1</fullName>
    </submittedName>
</protein>
<reference evidence="1" key="1">
    <citation type="submission" date="2020-07" db="EMBL/GenBank/DDBJ databases">
        <title>Clarias magur genome sequencing, assembly and annotation.</title>
        <authorList>
            <person name="Kushwaha B."/>
            <person name="Kumar R."/>
            <person name="Das P."/>
            <person name="Joshi C.G."/>
            <person name="Kumar D."/>
            <person name="Nagpure N.S."/>
            <person name="Pandey M."/>
            <person name="Agarwal S."/>
            <person name="Srivastava S."/>
            <person name="Singh M."/>
            <person name="Sahoo L."/>
            <person name="Jayasankar P."/>
            <person name="Meher P.K."/>
            <person name="Koringa P.G."/>
            <person name="Iquebal M.A."/>
            <person name="Das S.P."/>
            <person name="Bit A."/>
            <person name="Patnaik S."/>
            <person name="Patel N."/>
            <person name="Shah T.M."/>
            <person name="Hinsu A."/>
            <person name="Jena J.K."/>
        </authorList>
    </citation>
    <scope>NUCLEOTIDE SEQUENCE</scope>
    <source>
        <strain evidence="1">CIFAMagur01</strain>
        <tissue evidence="1">Testis</tissue>
    </source>
</reference>
<accession>A0A8J4UAJ9</accession>
<dbReference type="Proteomes" id="UP000727407">
    <property type="component" value="Unassembled WGS sequence"/>
</dbReference>
<dbReference type="AlphaFoldDB" id="A0A8J4UAJ9"/>
<feature type="non-terminal residue" evidence="1">
    <location>
        <position position="56"/>
    </location>
</feature>
<dbReference type="OrthoDB" id="2113814at2759"/>
<sequence length="56" mass="6179">MAECKGGAEPVLVSATDGSFIKSLKEFIESEKEQVCCPDEGPDEQRYTIYSTAFDQ</sequence>
<evidence type="ECO:0000313" key="1">
    <source>
        <dbReference type="EMBL" id="KAF5902181.1"/>
    </source>
</evidence>
<proteinExistence type="predicted"/>
<comment type="caution">
    <text evidence="1">The sequence shown here is derived from an EMBL/GenBank/DDBJ whole genome shotgun (WGS) entry which is preliminary data.</text>
</comment>
<keyword evidence="2" id="KW-1185">Reference proteome</keyword>
<organism evidence="1 2">
    <name type="scientific">Clarias magur</name>
    <name type="common">Asian catfish</name>
    <name type="synonym">Macropteronotus magur</name>
    <dbReference type="NCBI Taxonomy" id="1594786"/>
    <lineage>
        <taxon>Eukaryota</taxon>
        <taxon>Metazoa</taxon>
        <taxon>Chordata</taxon>
        <taxon>Craniata</taxon>
        <taxon>Vertebrata</taxon>
        <taxon>Euteleostomi</taxon>
        <taxon>Actinopterygii</taxon>
        <taxon>Neopterygii</taxon>
        <taxon>Teleostei</taxon>
        <taxon>Ostariophysi</taxon>
        <taxon>Siluriformes</taxon>
        <taxon>Clariidae</taxon>
        <taxon>Clarias</taxon>
    </lineage>
</organism>
<gene>
    <name evidence="1" type="ORF">DAT39_008089</name>
</gene>
<name>A0A8J4UAJ9_CLAMG</name>
<evidence type="ECO:0000313" key="2">
    <source>
        <dbReference type="Proteomes" id="UP000727407"/>
    </source>
</evidence>